<evidence type="ECO:0000313" key="9">
    <source>
        <dbReference type="EMBL" id="KAJ4347351.1"/>
    </source>
</evidence>
<dbReference type="AlphaFoldDB" id="A0A9W8XCU5"/>
<evidence type="ECO:0008006" key="11">
    <source>
        <dbReference type="Google" id="ProtNLM"/>
    </source>
</evidence>
<keyword evidence="7" id="KW-0349">Heme</keyword>
<protein>
    <recommendedName>
        <fullName evidence="11">Cytochrome P450</fullName>
    </recommendedName>
</protein>
<keyword evidence="5 7" id="KW-0408">Iron</keyword>
<comment type="cofactor">
    <cofactor evidence="1">
        <name>heme</name>
        <dbReference type="ChEBI" id="CHEBI:30413"/>
    </cofactor>
</comment>
<dbReference type="Gene3D" id="1.10.630.10">
    <property type="entry name" value="Cytochrome P450"/>
    <property type="match status" value="1"/>
</dbReference>
<keyword evidence="6 7" id="KW-0503">Monooxygenase</keyword>
<accession>A0A9W8XCU5</accession>
<gene>
    <name evidence="9" type="ORF">N0V89_011292</name>
</gene>
<dbReference type="GO" id="GO:0004497">
    <property type="term" value="F:monooxygenase activity"/>
    <property type="evidence" value="ECO:0007669"/>
    <property type="project" value="UniProtKB-KW"/>
</dbReference>
<feature type="compositionally biased region" description="Polar residues" evidence="8">
    <location>
        <begin position="1"/>
        <end position="21"/>
    </location>
</feature>
<dbReference type="SUPFAM" id="SSF48264">
    <property type="entry name" value="Cytochrome P450"/>
    <property type="match status" value="1"/>
</dbReference>
<evidence type="ECO:0000256" key="3">
    <source>
        <dbReference type="ARBA" id="ARBA00022723"/>
    </source>
</evidence>
<evidence type="ECO:0000256" key="6">
    <source>
        <dbReference type="ARBA" id="ARBA00023033"/>
    </source>
</evidence>
<evidence type="ECO:0000256" key="8">
    <source>
        <dbReference type="SAM" id="MobiDB-lite"/>
    </source>
</evidence>
<dbReference type="PROSITE" id="PS00086">
    <property type="entry name" value="CYTOCHROME_P450"/>
    <property type="match status" value="1"/>
</dbReference>
<reference evidence="9" key="1">
    <citation type="submission" date="2022-10" db="EMBL/GenBank/DDBJ databases">
        <title>Tapping the CABI collections for fungal endophytes: first genome assemblies for Collariella, Neodidymelliopsis, Ascochyta clinopodiicola, Didymella pomorum, Didymosphaeria variabile, Neocosmospora piperis and Neocucurbitaria cava.</title>
        <authorList>
            <person name="Hill R."/>
        </authorList>
    </citation>
    <scope>NUCLEOTIDE SEQUENCE</scope>
    <source>
        <strain evidence="9">IMI 356815</strain>
    </source>
</reference>
<dbReference type="InterPro" id="IPR017972">
    <property type="entry name" value="Cyt_P450_CS"/>
</dbReference>
<evidence type="ECO:0000256" key="2">
    <source>
        <dbReference type="ARBA" id="ARBA00010617"/>
    </source>
</evidence>
<dbReference type="GO" id="GO:0005506">
    <property type="term" value="F:iron ion binding"/>
    <property type="evidence" value="ECO:0007669"/>
    <property type="project" value="InterPro"/>
</dbReference>
<feature type="region of interest" description="Disordered" evidence="8">
    <location>
        <begin position="1"/>
        <end position="27"/>
    </location>
</feature>
<comment type="caution">
    <text evidence="9">The sequence shown here is derived from an EMBL/GenBank/DDBJ whole genome shotgun (WGS) entry which is preliminary data.</text>
</comment>
<dbReference type="GO" id="GO:0016705">
    <property type="term" value="F:oxidoreductase activity, acting on paired donors, with incorporation or reduction of molecular oxygen"/>
    <property type="evidence" value="ECO:0007669"/>
    <property type="project" value="InterPro"/>
</dbReference>
<name>A0A9W8XCU5_9PLEO</name>
<dbReference type="PRINTS" id="PR00385">
    <property type="entry name" value="P450"/>
</dbReference>
<dbReference type="RefSeq" id="XP_056067151.1">
    <property type="nucleotide sequence ID" value="XM_056220024.1"/>
</dbReference>
<evidence type="ECO:0000256" key="4">
    <source>
        <dbReference type="ARBA" id="ARBA00023002"/>
    </source>
</evidence>
<keyword evidence="3 7" id="KW-0479">Metal-binding</keyword>
<dbReference type="InterPro" id="IPR047146">
    <property type="entry name" value="Cyt_P450_E_CYP52_fungi"/>
</dbReference>
<dbReference type="Proteomes" id="UP001140513">
    <property type="component" value="Unassembled WGS sequence"/>
</dbReference>
<dbReference type="OrthoDB" id="1470350at2759"/>
<organism evidence="9 10">
    <name type="scientific">Didymosphaeria variabile</name>
    <dbReference type="NCBI Taxonomy" id="1932322"/>
    <lineage>
        <taxon>Eukaryota</taxon>
        <taxon>Fungi</taxon>
        <taxon>Dikarya</taxon>
        <taxon>Ascomycota</taxon>
        <taxon>Pezizomycotina</taxon>
        <taxon>Dothideomycetes</taxon>
        <taxon>Pleosporomycetidae</taxon>
        <taxon>Pleosporales</taxon>
        <taxon>Massarineae</taxon>
        <taxon>Didymosphaeriaceae</taxon>
        <taxon>Didymosphaeria</taxon>
    </lineage>
</organism>
<dbReference type="InterPro" id="IPR036396">
    <property type="entry name" value="Cyt_P450_sf"/>
</dbReference>
<dbReference type="InterPro" id="IPR001128">
    <property type="entry name" value="Cyt_P450"/>
</dbReference>
<comment type="similarity">
    <text evidence="2 7">Belongs to the cytochrome P450 family.</text>
</comment>
<proteinExistence type="inferred from homology"/>
<evidence type="ECO:0000256" key="1">
    <source>
        <dbReference type="ARBA" id="ARBA00001971"/>
    </source>
</evidence>
<keyword evidence="4 7" id="KW-0560">Oxidoreductase</keyword>
<evidence type="ECO:0000313" key="10">
    <source>
        <dbReference type="Proteomes" id="UP001140513"/>
    </source>
</evidence>
<evidence type="ECO:0000256" key="5">
    <source>
        <dbReference type="ARBA" id="ARBA00023004"/>
    </source>
</evidence>
<evidence type="ECO:0000256" key="7">
    <source>
        <dbReference type="RuleBase" id="RU000461"/>
    </source>
</evidence>
<dbReference type="GeneID" id="80914822"/>
<dbReference type="PANTHER" id="PTHR24287">
    <property type="entry name" value="P450, PUTATIVE (EUROFUNG)-RELATED"/>
    <property type="match status" value="1"/>
</dbReference>
<dbReference type="GO" id="GO:0020037">
    <property type="term" value="F:heme binding"/>
    <property type="evidence" value="ECO:0007669"/>
    <property type="project" value="InterPro"/>
</dbReference>
<sequence>MSSPSPQRISAQSIAGKTGASNPLRKRGTEEFCGAGFLTTDGDVWRHSRRDIKPTFTGPNLVELDVLATEVDHFLDQLPDAGATIDLQPLFYTMFLNTSLHFLVGIDPRQEAPGAPCTPAKFIDAFHEAKDLTMLRMLLGRAWKLVPQFRYLNACRTTHEYIDYYVDQAQRELDKVTGISILHVLAKQTDDKEYIRNQILQGMLASQETTSALLGNACFLLARHPQYWTNLRSLALSKNIQEWTFDTLSTCKPIQNILLETLRLYPNFPIMACRALRHTTLPISSSSSTQDQPVFIPKGTEAVMSYYALHRDPSVFGADVETFKPERWNEIKPGQWEYMAFGGGNRACMGQSKVLVEAAYVLVRMARRYEMIESRDGKAWKGDVKLTCKDANGVR</sequence>
<keyword evidence="10" id="KW-1185">Reference proteome</keyword>
<dbReference type="Pfam" id="PF00067">
    <property type="entry name" value="p450"/>
    <property type="match status" value="1"/>
</dbReference>
<dbReference type="EMBL" id="JAPEUX010000008">
    <property type="protein sequence ID" value="KAJ4347351.1"/>
    <property type="molecule type" value="Genomic_DNA"/>
</dbReference>
<dbReference type="PANTHER" id="PTHR24287:SF17">
    <property type="entry name" value="P450, PUTATIVE (EUROFUNG)-RELATED"/>
    <property type="match status" value="1"/>
</dbReference>